<feature type="non-terminal residue" evidence="4">
    <location>
        <position position="1"/>
    </location>
</feature>
<organism evidence="4 5">
    <name type="scientific">Phytophthora megakarya</name>
    <dbReference type="NCBI Taxonomy" id="4795"/>
    <lineage>
        <taxon>Eukaryota</taxon>
        <taxon>Sar</taxon>
        <taxon>Stramenopiles</taxon>
        <taxon>Oomycota</taxon>
        <taxon>Peronosporomycetes</taxon>
        <taxon>Peronosporales</taxon>
        <taxon>Peronosporaceae</taxon>
        <taxon>Phytophthora</taxon>
    </lineage>
</organism>
<dbReference type="InterPro" id="IPR036875">
    <property type="entry name" value="Znf_CCHC_sf"/>
</dbReference>
<evidence type="ECO:0000256" key="2">
    <source>
        <dbReference type="SAM" id="MobiDB-lite"/>
    </source>
</evidence>
<keyword evidence="5" id="KW-1185">Reference proteome</keyword>
<dbReference type="SUPFAM" id="SSF57756">
    <property type="entry name" value="Retrovirus zinc finger-like domains"/>
    <property type="match status" value="1"/>
</dbReference>
<feature type="compositionally biased region" description="Low complexity" evidence="2">
    <location>
        <begin position="241"/>
        <end position="260"/>
    </location>
</feature>
<keyword evidence="1" id="KW-0863">Zinc-finger</keyword>
<evidence type="ECO:0000259" key="3">
    <source>
        <dbReference type="PROSITE" id="PS50158"/>
    </source>
</evidence>
<accession>A0A225UBZ0</accession>
<dbReference type="GO" id="GO:0008270">
    <property type="term" value="F:zinc ion binding"/>
    <property type="evidence" value="ECO:0007669"/>
    <property type="project" value="UniProtKB-KW"/>
</dbReference>
<feature type="domain" description="CCHC-type" evidence="3">
    <location>
        <begin position="274"/>
        <end position="289"/>
    </location>
</feature>
<evidence type="ECO:0000256" key="1">
    <source>
        <dbReference type="PROSITE-ProRule" id="PRU00047"/>
    </source>
</evidence>
<dbReference type="Proteomes" id="UP000198211">
    <property type="component" value="Unassembled WGS sequence"/>
</dbReference>
<keyword evidence="1" id="KW-0479">Metal-binding</keyword>
<sequence length="316" mass="34894">ERATVGLNDAVRLNAFRVLLKGKTGEDWWMYSRIEDFLTLKTRFYNQFICLTPLQMIERLKNAKRSKGMSVEVWGDVISNLCDSAQVTDPQMRYQYFLAGLRNQEWKAALQSTMVNNIPQAVMTLLYKNMHLPTEDESEFAGETTKKSTSEDSVMQQMMGLMQQTQNLLVTQNQLIARPPRSPRNRTNDGPSPFIAASYEDQTPNISAVAENAPNVAGGNRRMGPDQYTREGLINSGGNNGQLQNGNVQNQGSGGNYRRNGGNGNGNQPRGGGRCFLCDEHGHRISDCPLKKTVKQFAANGAAGASPSQALAPSQQ</sequence>
<gene>
    <name evidence="4" type="ORF">PHMEG_00041011</name>
</gene>
<feature type="region of interest" description="Disordered" evidence="2">
    <location>
        <begin position="211"/>
        <end position="268"/>
    </location>
</feature>
<name>A0A225UBZ0_9STRA</name>
<dbReference type="GO" id="GO:0003676">
    <property type="term" value="F:nucleic acid binding"/>
    <property type="evidence" value="ECO:0007669"/>
    <property type="project" value="InterPro"/>
</dbReference>
<keyword evidence="1" id="KW-0862">Zinc</keyword>
<proteinExistence type="predicted"/>
<protein>
    <recommendedName>
        <fullName evidence="3">CCHC-type domain-containing protein</fullName>
    </recommendedName>
</protein>
<evidence type="ECO:0000313" key="5">
    <source>
        <dbReference type="Proteomes" id="UP000198211"/>
    </source>
</evidence>
<dbReference type="InterPro" id="IPR001878">
    <property type="entry name" value="Znf_CCHC"/>
</dbReference>
<feature type="region of interest" description="Disordered" evidence="2">
    <location>
        <begin position="177"/>
        <end position="198"/>
    </location>
</feature>
<comment type="caution">
    <text evidence="4">The sequence shown here is derived from an EMBL/GenBank/DDBJ whole genome shotgun (WGS) entry which is preliminary data.</text>
</comment>
<evidence type="ECO:0000313" key="4">
    <source>
        <dbReference type="EMBL" id="OWY90727.1"/>
    </source>
</evidence>
<dbReference type="PROSITE" id="PS50158">
    <property type="entry name" value="ZF_CCHC"/>
    <property type="match status" value="1"/>
</dbReference>
<reference evidence="5" key="1">
    <citation type="submission" date="2017-03" db="EMBL/GenBank/DDBJ databases">
        <title>Phytopthora megakarya and P. palmivora, two closely related causual agents of cacao black pod achieved similar genome size and gene model numbers by different mechanisms.</title>
        <authorList>
            <person name="Ali S."/>
            <person name="Shao J."/>
            <person name="Larry D.J."/>
            <person name="Kronmiller B."/>
            <person name="Shen D."/>
            <person name="Strem M.D."/>
            <person name="Melnick R.L."/>
            <person name="Guiltinan M.J."/>
            <person name="Tyler B.M."/>
            <person name="Meinhardt L.W."/>
            <person name="Bailey B.A."/>
        </authorList>
    </citation>
    <scope>NUCLEOTIDE SEQUENCE [LARGE SCALE GENOMIC DNA]</scope>
    <source>
        <strain evidence="5">zdho120</strain>
    </source>
</reference>
<dbReference type="EMBL" id="NBNE01022063">
    <property type="protein sequence ID" value="OWY90727.1"/>
    <property type="molecule type" value="Genomic_DNA"/>
</dbReference>
<dbReference type="AlphaFoldDB" id="A0A225UBZ0"/>
<dbReference type="Gene3D" id="4.10.60.10">
    <property type="entry name" value="Zinc finger, CCHC-type"/>
    <property type="match status" value="1"/>
</dbReference>